<name>A0A542ZBS4_9ACTN</name>
<dbReference type="Proteomes" id="UP000316196">
    <property type="component" value="Unassembled WGS sequence"/>
</dbReference>
<evidence type="ECO:0008006" key="3">
    <source>
        <dbReference type="Google" id="ProtNLM"/>
    </source>
</evidence>
<comment type="caution">
    <text evidence="1">The sequence shown here is derived from an EMBL/GenBank/DDBJ whole genome shotgun (WGS) entry which is preliminary data.</text>
</comment>
<reference evidence="1 2" key="1">
    <citation type="submission" date="2019-06" db="EMBL/GenBank/DDBJ databases">
        <title>Sequencing the genomes of 1000 actinobacteria strains.</title>
        <authorList>
            <person name="Klenk H.-P."/>
        </authorList>
    </citation>
    <scope>NUCLEOTIDE SEQUENCE [LARGE SCALE GENOMIC DNA]</scope>
    <source>
        <strain evidence="1 2">DSM 8251</strain>
    </source>
</reference>
<keyword evidence="2" id="KW-1185">Reference proteome</keyword>
<dbReference type="AlphaFoldDB" id="A0A542ZBS4"/>
<gene>
    <name evidence="1" type="ORF">FB460_1570</name>
</gene>
<organism evidence="1 2">
    <name type="scientific">Propioniferax innocua</name>
    <dbReference type="NCBI Taxonomy" id="1753"/>
    <lineage>
        <taxon>Bacteria</taxon>
        <taxon>Bacillati</taxon>
        <taxon>Actinomycetota</taxon>
        <taxon>Actinomycetes</taxon>
        <taxon>Propionibacteriales</taxon>
        <taxon>Propionibacteriaceae</taxon>
        <taxon>Propioniferax</taxon>
    </lineage>
</organism>
<sequence length="292" mass="33876">MVLPEPEWRLLQQRHHARVDEALAGHKERSSRGIKHPIEDFLFEYYSFRPYQLRRWHPGHGVALENGDEYLEVRDYTRLAGGVGVDVDAVLGHRSGTVLWAERLLRATAQRPPTFRCFGMHEWAMVHGLRPEQTRHPQLGLRLSPEEIVDAIRDTGLRCTHIDAYRFFTPDAKPVNRYEPTRERQSEFDDPGCLHVGMDLYKIAYKLSPLTPTDLLWRCFELAREIRQLDMQASPYDVSSHDLPPVRVETPEGRAEYVRRQREFSDRAAPLRAELLASIEPLAHTVRLRSAT</sequence>
<dbReference type="OrthoDB" id="9790578at2"/>
<accession>A0A542ZBS4</accession>
<dbReference type="EMBL" id="VFOR01000002">
    <property type="protein sequence ID" value="TQL57729.1"/>
    <property type="molecule type" value="Genomic_DNA"/>
</dbReference>
<evidence type="ECO:0000313" key="2">
    <source>
        <dbReference type="Proteomes" id="UP000316196"/>
    </source>
</evidence>
<evidence type="ECO:0000313" key="1">
    <source>
        <dbReference type="EMBL" id="TQL57729.1"/>
    </source>
</evidence>
<dbReference type="RefSeq" id="WP_142094269.1">
    <property type="nucleotide sequence ID" value="NZ_BAAAMD010000003.1"/>
</dbReference>
<proteinExistence type="predicted"/>
<protein>
    <recommendedName>
        <fullName evidence="3">3-methyladenine DNA glycosylase</fullName>
    </recommendedName>
</protein>